<dbReference type="Proteomes" id="UP000077671">
    <property type="component" value="Unassembled WGS sequence"/>
</dbReference>
<feature type="region of interest" description="Disordered" evidence="1">
    <location>
        <begin position="111"/>
        <end position="193"/>
    </location>
</feature>
<dbReference type="EMBL" id="LWDD02003868">
    <property type="protein sequence ID" value="KAE8236217.1"/>
    <property type="molecule type" value="Genomic_DNA"/>
</dbReference>
<sequence>MPESTESTSVDVLCAVNVPFLPSLSLLAQPRDRQRSGQLLTRHTRGGAHKLRTSVVHSGPGLKFDYSTERPADSEPQAFLLSAIGSRQTAEWRTCKPTSCGDSERTRARTRCRLGSQGSASSSIGRKKIASHGRVMPTDDSSSRCLSTIGDPVMRSASDHTHGVRRAPPTSGDRSFRRRAAGSQITSGPQQSRSCGTFAWNQAHHHGALIGQYGTASENGRHWSGVWDSRSCSVVVRRLGSRLRDGIGLFTTGPSPRHNTKTSTTTTPSPHDPRASPRAAATGITQGSSRRPVPASHPTARSVPDGTQASRFLNNAGASSVQLFALESQLNHNSDNHLLQRPHARFSPRATVLIG</sequence>
<evidence type="ECO:0000313" key="2">
    <source>
        <dbReference type="EMBL" id="KAE8236217.1"/>
    </source>
</evidence>
<reference evidence="2" key="2">
    <citation type="journal article" date="2019" name="IMA Fungus">
        <title>Genome sequencing and comparison of five Tilletia species to identify candidate genes for the detection of regulated species infecting wheat.</title>
        <authorList>
            <person name="Nguyen H.D.T."/>
            <person name="Sultana T."/>
            <person name="Kesanakurti P."/>
            <person name="Hambleton S."/>
        </authorList>
    </citation>
    <scope>NUCLEOTIDE SEQUENCE</scope>
    <source>
        <strain evidence="2">DAOMC 238032</strain>
    </source>
</reference>
<feature type="compositionally biased region" description="Polar residues" evidence="1">
    <location>
        <begin position="183"/>
        <end position="193"/>
    </location>
</feature>
<gene>
    <name evidence="2" type="ORF">A4X03_0g9515</name>
</gene>
<proteinExistence type="predicted"/>
<name>A0A8T8SB16_9BASI</name>
<evidence type="ECO:0000313" key="3">
    <source>
        <dbReference type="Proteomes" id="UP000077671"/>
    </source>
</evidence>
<organism evidence="2 3">
    <name type="scientific">Tilletia caries</name>
    <name type="common">wheat bunt fungus</name>
    <dbReference type="NCBI Taxonomy" id="13290"/>
    <lineage>
        <taxon>Eukaryota</taxon>
        <taxon>Fungi</taxon>
        <taxon>Dikarya</taxon>
        <taxon>Basidiomycota</taxon>
        <taxon>Ustilaginomycotina</taxon>
        <taxon>Exobasidiomycetes</taxon>
        <taxon>Tilletiales</taxon>
        <taxon>Tilletiaceae</taxon>
        <taxon>Tilletia</taxon>
    </lineage>
</organism>
<dbReference type="AlphaFoldDB" id="A0A8T8SB16"/>
<evidence type="ECO:0000256" key="1">
    <source>
        <dbReference type="SAM" id="MobiDB-lite"/>
    </source>
</evidence>
<comment type="caution">
    <text evidence="2">The sequence shown here is derived from an EMBL/GenBank/DDBJ whole genome shotgun (WGS) entry which is preliminary data.</text>
</comment>
<protein>
    <submittedName>
        <fullName evidence="2">Uncharacterized protein</fullName>
    </submittedName>
</protein>
<accession>A0A8T8SB16</accession>
<feature type="non-terminal residue" evidence="2">
    <location>
        <position position="355"/>
    </location>
</feature>
<reference evidence="2" key="1">
    <citation type="submission" date="2016-04" db="EMBL/GenBank/DDBJ databases">
        <authorList>
            <person name="Nguyen H.D."/>
            <person name="Kesanakurti P."/>
            <person name="Cullis J."/>
            <person name="Levesque C.A."/>
            <person name="Hambleton S."/>
        </authorList>
    </citation>
    <scope>NUCLEOTIDE SEQUENCE</scope>
    <source>
        <strain evidence="2">DAOMC 238032</strain>
    </source>
</reference>
<feature type="region of interest" description="Disordered" evidence="1">
    <location>
        <begin position="247"/>
        <end position="311"/>
    </location>
</feature>